<dbReference type="AlphaFoldDB" id="A0A1I8JQ69"/>
<dbReference type="InterPro" id="IPR035892">
    <property type="entry name" value="C2_domain_sf"/>
</dbReference>
<dbReference type="Gene3D" id="2.60.40.150">
    <property type="entry name" value="C2 domain"/>
    <property type="match status" value="1"/>
</dbReference>
<dbReference type="WBParaSite" id="snap_masked-unitig_42362-processed-gene-0.0-mRNA-1">
    <property type="protein sequence ID" value="snap_masked-unitig_42362-processed-gene-0.0-mRNA-1"/>
    <property type="gene ID" value="snap_masked-unitig_42362-processed-gene-0.0"/>
</dbReference>
<organism evidence="1 2">
    <name type="scientific">Macrostomum lignano</name>
    <dbReference type="NCBI Taxonomy" id="282301"/>
    <lineage>
        <taxon>Eukaryota</taxon>
        <taxon>Metazoa</taxon>
        <taxon>Spiralia</taxon>
        <taxon>Lophotrochozoa</taxon>
        <taxon>Platyhelminthes</taxon>
        <taxon>Rhabditophora</taxon>
        <taxon>Macrostomorpha</taxon>
        <taxon>Macrostomida</taxon>
        <taxon>Macrostomidae</taxon>
        <taxon>Macrostomum</taxon>
    </lineage>
</organism>
<evidence type="ECO:0000313" key="2">
    <source>
        <dbReference type="WBParaSite" id="snap_masked-unitig_42362-processed-gene-0.0-mRNA-1"/>
    </source>
</evidence>
<reference evidence="2" key="1">
    <citation type="submission" date="2016-11" db="UniProtKB">
        <authorList>
            <consortium name="WormBaseParasite"/>
        </authorList>
    </citation>
    <scope>IDENTIFICATION</scope>
</reference>
<accession>A0A1I8JQ69</accession>
<dbReference type="Proteomes" id="UP000095280">
    <property type="component" value="Unplaced"/>
</dbReference>
<evidence type="ECO:0000313" key="1">
    <source>
        <dbReference type="Proteomes" id="UP000095280"/>
    </source>
</evidence>
<name>A0A1I8JQ69_9PLAT</name>
<sequence>QQQQQQQQQQHSTADFKRYHRRVYFEDRGLGTVHFVLQYIPGKAALYIASIKGRKSAPPMTPMDYPILISLKLEDDDRGKILIGLYYAPAKNELTVRIIQCVNLIAMDPKRIQRSFCQ</sequence>
<dbReference type="SUPFAM" id="SSF49562">
    <property type="entry name" value="C2 domain (Calcium/lipid-binding domain, CaLB)"/>
    <property type="match status" value="1"/>
</dbReference>
<proteinExistence type="predicted"/>
<protein>
    <submittedName>
        <fullName evidence="2">DUF1336 domain-containing protein</fullName>
    </submittedName>
</protein>
<keyword evidence="1" id="KW-1185">Reference proteome</keyword>